<gene>
    <name evidence="2" type="ordered locus">FRAAL6769</name>
</gene>
<organism evidence="2 3">
    <name type="scientific">Frankia alni (strain DSM 45986 / CECT 9034 / ACN14a)</name>
    <dbReference type="NCBI Taxonomy" id="326424"/>
    <lineage>
        <taxon>Bacteria</taxon>
        <taxon>Bacillati</taxon>
        <taxon>Actinomycetota</taxon>
        <taxon>Actinomycetes</taxon>
        <taxon>Frankiales</taxon>
        <taxon>Frankiaceae</taxon>
        <taxon>Frankia</taxon>
    </lineage>
</organism>
<dbReference type="KEGG" id="fal:FRAAL6769"/>
<feature type="compositionally biased region" description="Basic residues" evidence="1">
    <location>
        <begin position="164"/>
        <end position="183"/>
    </location>
</feature>
<feature type="region of interest" description="Disordered" evidence="1">
    <location>
        <begin position="136"/>
        <end position="356"/>
    </location>
</feature>
<protein>
    <submittedName>
        <fullName evidence="2">Uncharacterized protein</fullName>
    </submittedName>
</protein>
<accession>Q0RAZ6</accession>
<evidence type="ECO:0000256" key="1">
    <source>
        <dbReference type="SAM" id="MobiDB-lite"/>
    </source>
</evidence>
<dbReference type="HOGENOM" id="CLU_501312_0_0_11"/>
<feature type="compositionally biased region" description="Basic and acidic residues" evidence="1">
    <location>
        <begin position="510"/>
        <end position="519"/>
    </location>
</feature>
<feature type="compositionally biased region" description="Low complexity" evidence="1">
    <location>
        <begin position="247"/>
        <end position="262"/>
    </location>
</feature>
<keyword evidence="3" id="KW-1185">Reference proteome</keyword>
<reference evidence="2 3" key="1">
    <citation type="journal article" date="2007" name="Genome Res.">
        <title>Genome characteristics of facultatively symbiotic Frankia sp. strains reflect host range and host plant biogeography.</title>
        <authorList>
            <person name="Normand P."/>
            <person name="Lapierre P."/>
            <person name="Tisa L.S."/>
            <person name="Gogarten J.P."/>
            <person name="Alloisio N."/>
            <person name="Bagnarol E."/>
            <person name="Bassi C.A."/>
            <person name="Berry A.M."/>
            <person name="Bickhart D.M."/>
            <person name="Choisne N."/>
            <person name="Couloux A."/>
            <person name="Cournoyer B."/>
            <person name="Cruveiller S."/>
            <person name="Daubin V."/>
            <person name="Demange N."/>
            <person name="Francino M.P."/>
            <person name="Goltsman E."/>
            <person name="Huang Y."/>
            <person name="Kopp O.R."/>
            <person name="Labarre L."/>
            <person name="Lapidus A."/>
            <person name="Lavire C."/>
            <person name="Marechal J."/>
            <person name="Martinez M."/>
            <person name="Mastronunzio J.E."/>
            <person name="Mullin B.C."/>
            <person name="Niemann J."/>
            <person name="Pujic P."/>
            <person name="Rawnsley T."/>
            <person name="Rouy Z."/>
            <person name="Schenowitz C."/>
            <person name="Sellstedt A."/>
            <person name="Tavares F."/>
            <person name="Tomkins J.P."/>
            <person name="Vallenet D."/>
            <person name="Valverde C."/>
            <person name="Wall L.G."/>
            <person name="Wang Y."/>
            <person name="Medigue C."/>
            <person name="Benson D.R."/>
        </authorList>
    </citation>
    <scope>NUCLEOTIDE SEQUENCE [LARGE SCALE GENOMIC DNA]</scope>
    <source>
        <strain evidence="3">DSM 45986 / CECT 9034 / ACN14a</strain>
    </source>
</reference>
<feature type="compositionally biased region" description="Basic and acidic residues" evidence="1">
    <location>
        <begin position="221"/>
        <end position="246"/>
    </location>
</feature>
<dbReference type="RefSeq" id="WP_011607805.1">
    <property type="nucleotide sequence ID" value="NC_008278.1"/>
</dbReference>
<dbReference type="AlphaFoldDB" id="Q0RAZ6"/>
<name>Q0RAZ6_FRAAA</name>
<feature type="compositionally biased region" description="Low complexity" evidence="1">
    <location>
        <begin position="472"/>
        <end position="485"/>
    </location>
</feature>
<feature type="compositionally biased region" description="Basic and acidic residues" evidence="1">
    <location>
        <begin position="304"/>
        <end position="331"/>
    </location>
</feature>
<dbReference type="OrthoDB" id="3208411at2"/>
<evidence type="ECO:0000313" key="3">
    <source>
        <dbReference type="Proteomes" id="UP000000657"/>
    </source>
</evidence>
<proteinExistence type="predicted"/>
<sequence length="525" mass="55884">MPPDTIQLTIPGALVSVQTVQEPGTLIADRSGWQRAVLRASMPSAAKLVACTLACHLAEAPEFLPAGAAVSGPGLITLQEETGYSRTHVQRQVSLLRRQGWLTTVARPAAGRTTRFALSIPDSMVRDGLVRLVESPLEATAGPTGETRAGAAGTHESSRESGRRRGRRSRAGSHPKGAARRRTREREMATVGGEAQDRAGGFVVDLVPSRDRGPFGPEATQHPEPHQRAEPHQRPEDWRREDHPRQPVDAPVVPDEPATVAPAAPPHPAAPTATAVTEPISAEAAAAEPTDQAAAYQAPAARPPLDDATAHAFGHEAPREDGVHEDGVHEDAADEDAADEAPAPTVPLPPPPPAPMTLAATQVINVLANAMRRPTSDFLEIFGKLQIIFDEDNWDPVTLALHLVHIIQTGVLVGDGDEIDNLSWRLDRLPRASTDCECRSCRERRADQLKSPSAPSPRGRFNRPSGAGRGAGRPAAAEPKRSAAATTEAPPVEIPRPPLEAIERAAQAAREARLRERQQAADGAA</sequence>
<evidence type="ECO:0000313" key="2">
    <source>
        <dbReference type="EMBL" id="CAJ65392.1"/>
    </source>
</evidence>
<feature type="compositionally biased region" description="Pro residues" evidence="1">
    <location>
        <begin position="344"/>
        <end position="355"/>
    </location>
</feature>
<dbReference type="EMBL" id="CT573213">
    <property type="protein sequence ID" value="CAJ65392.1"/>
    <property type="molecule type" value="Genomic_DNA"/>
</dbReference>
<feature type="region of interest" description="Disordered" evidence="1">
    <location>
        <begin position="442"/>
        <end position="525"/>
    </location>
</feature>
<feature type="compositionally biased region" description="Low complexity" evidence="1">
    <location>
        <begin position="270"/>
        <end position="300"/>
    </location>
</feature>
<dbReference type="Proteomes" id="UP000000657">
    <property type="component" value="Chromosome"/>
</dbReference>